<proteinExistence type="predicted"/>
<dbReference type="RefSeq" id="WP_057978510.1">
    <property type="nucleotide sequence ID" value="NZ_LKHP01000006.1"/>
</dbReference>
<organism evidence="2 3">
    <name type="scientific">Caloramator mitchellensis</name>
    <dbReference type="NCBI Taxonomy" id="908809"/>
    <lineage>
        <taxon>Bacteria</taxon>
        <taxon>Bacillati</taxon>
        <taxon>Bacillota</taxon>
        <taxon>Clostridia</taxon>
        <taxon>Eubacteriales</taxon>
        <taxon>Clostridiaceae</taxon>
        <taxon>Caloramator</taxon>
    </lineage>
</organism>
<protein>
    <recommendedName>
        <fullName evidence="1">Phage-Barnase-EndoU-ColicinE5/D-RelE like nuclease 3 domain-containing protein</fullName>
    </recommendedName>
</protein>
<comment type="caution">
    <text evidence="2">The sequence shown here is derived from an EMBL/GenBank/DDBJ whole genome shotgun (WGS) entry which is preliminary data.</text>
</comment>
<name>A0A0R3JTP6_CALMK</name>
<dbReference type="STRING" id="908809.ABG79_01403"/>
<feature type="domain" description="Phage-Barnase-EndoU-ColicinE5/D-RelE like nuclease 3" evidence="1">
    <location>
        <begin position="4"/>
        <end position="112"/>
    </location>
</feature>
<dbReference type="Proteomes" id="UP000052015">
    <property type="component" value="Unassembled WGS sequence"/>
</dbReference>
<evidence type="ECO:0000313" key="3">
    <source>
        <dbReference type="Proteomes" id="UP000052015"/>
    </source>
</evidence>
<dbReference type="InterPro" id="IPR041301">
    <property type="entry name" value="PBECR3"/>
</dbReference>
<gene>
    <name evidence="2" type="ORF">ABG79_01403</name>
</gene>
<reference evidence="2 3" key="1">
    <citation type="submission" date="2015-09" db="EMBL/GenBank/DDBJ databases">
        <title>Draft genome sequence of a Caloramator mitchellensis, a moderate thermophile from the Great Artesian Basin of Australia.</title>
        <authorList>
            <person name="Patel B.K."/>
        </authorList>
    </citation>
    <scope>NUCLEOTIDE SEQUENCE [LARGE SCALE GENOMIC DNA]</scope>
    <source>
        <strain evidence="2 3">VF08</strain>
    </source>
</reference>
<dbReference type="AlphaFoldDB" id="A0A0R3JTP6"/>
<keyword evidence="3" id="KW-1185">Reference proteome</keyword>
<dbReference type="Pfam" id="PF18812">
    <property type="entry name" value="PBECR3"/>
    <property type="match status" value="1"/>
</dbReference>
<accession>A0A0R3JTP6</accession>
<dbReference type="EMBL" id="LKHP01000006">
    <property type="protein sequence ID" value="KRQ86912.1"/>
    <property type="molecule type" value="Genomic_DNA"/>
</dbReference>
<dbReference type="OrthoDB" id="1683148at2"/>
<evidence type="ECO:0000313" key="2">
    <source>
        <dbReference type="EMBL" id="KRQ86912.1"/>
    </source>
</evidence>
<evidence type="ECO:0000259" key="1">
    <source>
        <dbReference type="Pfam" id="PF18812"/>
    </source>
</evidence>
<sequence length="124" mass="14320">MSNHKIVGFLNKKIIDMLGIDIKEGTEIILGESNIEHMKIKHPNDYQKYGDKIIEIINTPTYVCKHPKKDSIEFIKVFINENNDHVLVAVRASGKGILYVRTLFVMSLDKVEKYKSKGAFKYYD</sequence>